<accession>A0A7H8N2R4</accession>
<sequence length="97" mass="11057">MNRCASAQAEPRARIPGKKKGRDKVRSCARHGKLDTSGTKDKITLRNRCKYSFTYHLEIERGPDRCVTVKKNKSKKTDWRWPGKLKKVTNGGANGKR</sequence>
<proteinExistence type="predicted"/>
<evidence type="ECO:0000313" key="2">
    <source>
        <dbReference type="EMBL" id="QKW48298.1"/>
    </source>
</evidence>
<protein>
    <submittedName>
        <fullName evidence="2">Uncharacterized protein</fullName>
    </submittedName>
</protein>
<keyword evidence="3" id="KW-1185">Reference proteome</keyword>
<reference evidence="2 3" key="1">
    <citation type="submission" date="2020-06" db="EMBL/GenBank/DDBJ databases">
        <title>Genome mining for natural products.</title>
        <authorList>
            <person name="Zhang B."/>
            <person name="Shi J."/>
            <person name="Ge H."/>
        </authorList>
    </citation>
    <scope>NUCLEOTIDE SEQUENCE [LARGE SCALE GENOMIC DNA]</scope>
    <source>
        <strain evidence="2 3">NA00687</strain>
    </source>
</reference>
<feature type="region of interest" description="Disordered" evidence="1">
    <location>
        <begin position="1"/>
        <end position="39"/>
    </location>
</feature>
<name>A0A7H8N2R4_9ACTN</name>
<dbReference type="AlphaFoldDB" id="A0A7H8N2R4"/>
<dbReference type="Proteomes" id="UP000509303">
    <property type="component" value="Chromosome"/>
</dbReference>
<organism evidence="2 3">
    <name type="scientific">Streptomyces buecherae</name>
    <dbReference type="NCBI Taxonomy" id="2763006"/>
    <lineage>
        <taxon>Bacteria</taxon>
        <taxon>Bacillati</taxon>
        <taxon>Actinomycetota</taxon>
        <taxon>Actinomycetes</taxon>
        <taxon>Kitasatosporales</taxon>
        <taxon>Streptomycetaceae</taxon>
        <taxon>Streptomyces</taxon>
    </lineage>
</organism>
<dbReference type="RefSeq" id="WP_176159995.1">
    <property type="nucleotide sequence ID" value="NZ_CP054929.1"/>
</dbReference>
<feature type="compositionally biased region" description="Basic residues" evidence="1">
    <location>
        <begin position="15"/>
        <end position="31"/>
    </location>
</feature>
<gene>
    <name evidence="2" type="ORF">HUT08_00685</name>
</gene>
<evidence type="ECO:0000313" key="3">
    <source>
        <dbReference type="Proteomes" id="UP000509303"/>
    </source>
</evidence>
<evidence type="ECO:0000256" key="1">
    <source>
        <dbReference type="SAM" id="MobiDB-lite"/>
    </source>
</evidence>
<dbReference type="EMBL" id="CP054929">
    <property type="protein sequence ID" value="QKW48298.1"/>
    <property type="molecule type" value="Genomic_DNA"/>
</dbReference>